<evidence type="ECO:0000256" key="2">
    <source>
        <dbReference type="ARBA" id="ARBA00004496"/>
    </source>
</evidence>
<evidence type="ECO:0000256" key="6">
    <source>
        <dbReference type="ARBA" id="ARBA00022438"/>
    </source>
</evidence>
<evidence type="ECO:0000256" key="8">
    <source>
        <dbReference type="ARBA" id="ARBA00022670"/>
    </source>
</evidence>
<dbReference type="PIRSF" id="PIRSF006431">
    <property type="entry name" value="Pept_S33"/>
    <property type="match status" value="1"/>
</dbReference>
<name>N6V3U9_9HYPH</name>
<dbReference type="InterPro" id="IPR005944">
    <property type="entry name" value="Pro_iminopeptidase"/>
</dbReference>
<organism evidence="15 16">
    <name type="scientific">Rhizobium freirei PRF 81</name>
    <dbReference type="NCBI Taxonomy" id="363754"/>
    <lineage>
        <taxon>Bacteria</taxon>
        <taxon>Pseudomonadati</taxon>
        <taxon>Pseudomonadota</taxon>
        <taxon>Alphaproteobacteria</taxon>
        <taxon>Hyphomicrobiales</taxon>
        <taxon>Rhizobiaceae</taxon>
        <taxon>Rhizobium/Agrobacterium group</taxon>
        <taxon>Rhizobium</taxon>
    </lineage>
</organism>
<dbReference type="InterPro" id="IPR029058">
    <property type="entry name" value="AB_hydrolase_fold"/>
</dbReference>
<evidence type="ECO:0000256" key="12">
    <source>
        <dbReference type="PIRSR" id="PIRSR006431-1"/>
    </source>
</evidence>
<dbReference type="GO" id="GO:0006508">
    <property type="term" value="P:proteolysis"/>
    <property type="evidence" value="ECO:0007669"/>
    <property type="project" value="UniProtKB-KW"/>
</dbReference>
<evidence type="ECO:0000256" key="1">
    <source>
        <dbReference type="ARBA" id="ARBA00001585"/>
    </source>
</evidence>
<keyword evidence="6 11" id="KW-0031">Aminopeptidase</keyword>
<comment type="catalytic activity">
    <reaction evidence="1 11 13">
        <text>Release of N-terminal proline from a peptide.</text>
        <dbReference type="EC" id="3.4.11.5"/>
    </reaction>
</comment>
<dbReference type="NCBIfam" id="TIGR01249">
    <property type="entry name" value="pro_imino_pep_1"/>
    <property type="match status" value="1"/>
</dbReference>
<keyword evidence="16" id="KW-1185">Reference proteome</keyword>
<dbReference type="PATRIC" id="fig|363754.4.peg.4658"/>
<dbReference type="GO" id="GO:0004177">
    <property type="term" value="F:aminopeptidase activity"/>
    <property type="evidence" value="ECO:0007669"/>
    <property type="project" value="UniProtKB-UniRule"/>
</dbReference>
<comment type="subcellular location">
    <subcellularLocation>
        <location evidence="2 11">Cytoplasm</location>
    </subcellularLocation>
</comment>
<gene>
    <name evidence="15" type="ORF">RHSP_36212</name>
</gene>
<dbReference type="PRINTS" id="PR00111">
    <property type="entry name" value="ABHYDROLASE"/>
</dbReference>
<keyword evidence="9 11" id="KW-0378">Hydrolase</keyword>
<accession>N6V3U9</accession>
<evidence type="ECO:0000256" key="7">
    <source>
        <dbReference type="ARBA" id="ARBA00022490"/>
    </source>
</evidence>
<reference evidence="15 16" key="1">
    <citation type="journal article" date="2012" name="BMC Genomics">
        <title>Genomic basis of broad host range and environmental adaptability of Rhizobium tropici CIAT 899 and Rhizobium sp. PRF 81 which are used in inoculants for common bean (Phaseolus vulgaris L.).</title>
        <authorList>
            <person name="Ormeno-Orrillo E."/>
            <person name="Menna P."/>
            <person name="Almeida L.G."/>
            <person name="Ollero F.J."/>
            <person name="Nicolas M.F."/>
            <person name="Pains Rodrigues E."/>
            <person name="Shigueyoshi Nakatani A."/>
            <person name="Silva Batista J.S."/>
            <person name="Oliveira Chueire L.M."/>
            <person name="Souza R.C."/>
            <person name="Ribeiro Vasconcelos A.T."/>
            <person name="Megias M."/>
            <person name="Hungria M."/>
            <person name="Martinez-Romero E."/>
        </authorList>
    </citation>
    <scope>NUCLEOTIDE SEQUENCE [LARGE SCALE GENOMIC DNA]</scope>
    <source>
        <strain evidence="15 16">PRF 81</strain>
    </source>
</reference>
<dbReference type="Proteomes" id="UP000012429">
    <property type="component" value="Unassembled WGS sequence"/>
</dbReference>
<dbReference type="STRING" id="363754.RHSP_36212"/>
<evidence type="ECO:0000256" key="13">
    <source>
        <dbReference type="RuleBase" id="RU003421"/>
    </source>
</evidence>
<comment type="caution">
    <text evidence="15">The sequence shown here is derived from an EMBL/GenBank/DDBJ whole genome shotgun (WGS) entry which is preliminary data.</text>
</comment>
<evidence type="ECO:0000259" key="14">
    <source>
        <dbReference type="Pfam" id="PF00561"/>
    </source>
</evidence>
<dbReference type="SUPFAM" id="SSF53474">
    <property type="entry name" value="alpha/beta-Hydrolases"/>
    <property type="match status" value="1"/>
</dbReference>
<feature type="active site" description="Proton donor" evidence="12">
    <location>
        <position position="306"/>
    </location>
</feature>
<keyword evidence="8 11" id="KW-0645">Protease</keyword>
<dbReference type="Pfam" id="PF00561">
    <property type="entry name" value="Abhydrolase_1"/>
    <property type="match status" value="1"/>
</dbReference>
<proteinExistence type="inferred from homology"/>
<evidence type="ECO:0000256" key="11">
    <source>
        <dbReference type="PIRNR" id="PIRNR006431"/>
    </source>
</evidence>
<feature type="domain" description="AB hydrolase-1" evidence="14">
    <location>
        <begin position="44"/>
        <end position="309"/>
    </location>
</feature>
<sequence length="330" mass="36761">MFLSAMRGREMLYPDITPFDEGLLDVGDGQRIFWMQSGNPAGMPVLVLHGGPGSGSSAGTRRYFDPQHYRIIQFDQRGCGNSLPHASEPGIDLSDNTTWHSVADIEQLRLLLGIDRWIVFGNSWGCTLALVYAETHPDRVLSLLLVGITMTRQSEIDWLYRGLGSFFPEQWTRFRASAAAEDRGGDLVGAYYRLLSNPEPAIHVKAARDWHEWEAASILVDPRATLSARWSDPRYLTARARIITHYFHHLAWLEENQILRGLHRLSGIPCTLIQGRLDLEAPIVTAWEFSQAWPDANLIVIPNAAHSPALSEMAASIVGAADALRTLGPQ</sequence>
<dbReference type="Gene3D" id="3.40.50.1820">
    <property type="entry name" value="alpha/beta hydrolase"/>
    <property type="match status" value="1"/>
</dbReference>
<evidence type="ECO:0000256" key="10">
    <source>
        <dbReference type="ARBA" id="ARBA00029605"/>
    </source>
</evidence>
<evidence type="ECO:0000256" key="4">
    <source>
        <dbReference type="ARBA" id="ARBA00012568"/>
    </source>
</evidence>
<protein>
    <recommendedName>
        <fullName evidence="5 11">Proline iminopeptidase</fullName>
        <shortName evidence="11">PIP</shortName>
        <ecNumber evidence="4 11">3.4.11.5</ecNumber>
    </recommendedName>
    <alternativeName>
        <fullName evidence="10 11">Prolyl aminopeptidase</fullName>
    </alternativeName>
</protein>
<dbReference type="PANTHER" id="PTHR43722:SF1">
    <property type="entry name" value="PROLINE IMINOPEPTIDASE"/>
    <property type="match status" value="1"/>
</dbReference>
<feature type="active site" description="Nucleophile" evidence="12">
    <location>
        <position position="123"/>
    </location>
</feature>
<evidence type="ECO:0000256" key="5">
    <source>
        <dbReference type="ARBA" id="ARBA00021843"/>
    </source>
</evidence>
<feature type="active site" evidence="12">
    <location>
        <position position="278"/>
    </location>
</feature>
<keyword evidence="7 11" id="KW-0963">Cytoplasm</keyword>
<evidence type="ECO:0000313" key="15">
    <source>
        <dbReference type="EMBL" id="ENN85737.1"/>
    </source>
</evidence>
<dbReference type="EMBL" id="AQHN01000081">
    <property type="protein sequence ID" value="ENN85737.1"/>
    <property type="molecule type" value="Genomic_DNA"/>
</dbReference>
<evidence type="ECO:0000256" key="3">
    <source>
        <dbReference type="ARBA" id="ARBA00010088"/>
    </source>
</evidence>
<evidence type="ECO:0000313" key="16">
    <source>
        <dbReference type="Proteomes" id="UP000012429"/>
    </source>
</evidence>
<dbReference type="GO" id="GO:0005737">
    <property type="term" value="C:cytoplasm"/>
    <property type="evidence" value="ECO:0007669"/>
    <property type="project" value="UniProtKB-SubCell"/>
</dbReference>
<dbReference type="InterPro" id="IPR002410">
    <property type="entry name" value="Peptidase_S33"/>
</dbReference>
<dbReference type="PRINTS" id="PR00793">
    <property type="entry name" value="PROAMNOPTASE"/>
</dbReference>
<dbReference type="AlphaFoldDB" id="N6V3U9"/>
<dbReference type="EC" id="3.4.11.5" evidence="4 11"/>
<dbReference type="InterPro" id="IPR000073">
    <property type="entry name" value="AB_hydrolase_1"/>
</dbReference>
<comment type="similarity">
    <text evidence="3 11 13">Belongs to the peptidase S33 family.</text>
</comment>
<dbReference type="PANTHER" id="PTHR43722">
    <property type="entry name" value="PROLINE IMINOPEPTIDASE"/>
    <property type="match status" value="1"/>
</dbReference>
<evidence type="ECO:0000256" key="9">
    <source>
        <dbReference type="ARBA" id="ARBA00022801"/>
    </source>
</evidence>